<evidence type="ECO:0000313" key="7">
    <source>
        <dbReference type="Proteomes" id="UP000186309"/>
    </source>
</evidence>
<dbReference type="Gene3D" id="3.40.47.10">
    <property type="match status" value="2"/>
</dbReference>
<evidence type="ECO:0000256" key="1">
    <source>
        <dbReference type="ARBA" id="ARBA00005531"/>
    </source>
</evidence>
<keyword evidence="6" id="KW-0614">Plasmid</keyword>
<sequence length="360" mass="38348">MSTNTRIAGIGTALPPHRILQSEAATIAKQFSCETPAQERLFGTLYRRAGVEGRNSIVLRTSEGPLEGRQEFYGGDAPTTRDRMKRYEESAGALAVAASRTALDEAGTGPERVTHLVTVSCSGFYAPGFDVALIKRLELSRSVARTHVGFMGCQGALNGLRAARAFVEADPRSVVLLCAVELCSLHLQYGWDADAIVANALFADGAGALVVESGAADSTACYRVVASASTLIDDSEDAMSWRVGDHGFTMTLSSRVPDIINGHLRPWLESWLRLHGLGLDDVGSWAVHPGGPRILSAFEEATGLDRAALEVSHRVLADYGNMSSPTILFILDRLRREGGAKPVVALAFGPGLSVEAALLD</sequence>
<dbReference type="GO" id="GO:0030639">
    <property type="term" value="P:polyketide biosynthetic process"/>
    <property type="evidence" value="ECO:0007669"/>
    <property type="project" value="TreeGrafter"/>
</dbReference>
<dbReference type="InterPro" id="IPR001099">
    <property type="entry name" value="Chalcone/stilbene_synt_N"/>
</dbReference>
<dbReference type="GO" id="GO:0016747">
    <property type="term" value="F:acyltransferase activity, transferring groups other than amino-acyl groups"/>
    <property type="evidence" value="ECO:0007669"/>
    <property type="project" value="InterPro"/>
</dbReference>
<gene>
    <name evidence="6" type="ORF">BSF38_10061</name>
</gene>
<keyword evidence="2 6" id="KW-0808">Transferase</keyword>
<feature type="domain" description="Chalcone/stilbene synthase C-terminal" evidence="5">
    <location>
        <begin position="224"/>
        <end position="359"/>
    </location>
</feature>
<dbReference type="PANTHER" id="PTHR11877">
    <property type="entry name" value="HYDROXYMETHYLGLUTARYL-COA SYNTHASE"/>
    <property type="match status" value="1"/>
</dbReference>
<evidence type="ECO:0000256" key="3">
    <source>
        <dbReference type="PIRSR" id="PIRSR000451-1"/>
    </source>
</evidence>
<dbReference type="RefSeq" id="WP_076351744.1">
    <property type="nucleotide sequence ID" value="NZ_CP019083.1"/>
</dbReference>
<dbReference type="EC" id="2.3.1.-" evidence="6"/>
<dbReference type="Pfam" id="PF02797">
    <property type="entry name" value="Chal_sti_synt_C"/>
    <property type="match status" value="1"/>
</dbReference>
<keyword evidence="6" id="KW-0012">Acyltransferase</keyword>
<dbReference type="InterPro" id="IPR012328">
    <property type="entry name" value="Chalcone/stilbene_synt_C"/>
</dbReference>
<dbReference type="InterPro" id="IPR016039">
    <property type="entry name" value="Thiolase-like"/>
</dbReference>
<dbReference type="Proteomes" id="UP000186309">
    <property type="component" value="Plasmid PALBO1"/>
</dbReference>
<evidence type="ECO:0000259" key="5">
    <source>
        <dbReference type="Pfam" id="PF02797"/>
    </source>
</evidence>
<proteinExistence type="inferred from homology"/>
<dbReference type="PIRSF" id="PIRSF000451">
    <property type="entry name" value="PKS_III"/>
    <property type="match status" value="1"/>
</dbReference>
<dbReference type="PANTHER" id="PTHR11877:SF46">
    <property type="entry name" value="TYPE III POLYKETIDE SYNTHASE A"/>
    <property type="match status" value="1"/>
</dbReference>
<geneLocation type="plasmid" evidence="7">
    <name>palbo1</name>
</geneLocation>
<dbReference type="InterPro" id="IPR011141">
    <property type="entry name" value="Polyketide_synthase_type-III"/>
</dbReference>
<evidence type="ECO:0000259" key="4">
    <source>
        <dbReference type="Pfam" id="PF00195"/>
    </source>
</evidence>
<feature type="active site" description="Acyl-thioester intermediate" evidence="3">
    <location>
        <position position="153"/>
    </location>
</feature>
<reference evidence="6 7" key="1">
    <citation type="submission" date="2016-12" db="EMBL/GenBank/DDBJ databases">
        <title>Comparative genomics of four Isosphaeraceae planctomycetes: a common pool of plasmids and glycoside hydrolase genes.</title>
        <authorList>
            <person name="Ivanova A."/>
        </authorList>
    </citation>
    <scope>NUCLEOTIDE SEQUENCE [LARGE SCALE GENOMIC DNA]</scope>
    <source>
        <strain evidence="6 7">PX4</strain>
        <plasmid evidence="7">palbo1</plasmid>
    </source>
</reference>
<keyword evidence="7" id="KW-1185">Reference proteome</keyword>
<evidence type="ECO:0000313" key="6">
    <source>
        <dbReference type="EMBL" id="APW64274.1"/>
    </source>
</evidence>
<evidence type="ECO:0000256" key="2">
    <source>
        <dbReference type="ARBA" id="ARBA00022679"/>
    </source>
</evidence>
<comment type="similarity">
    <text evidence="1">Belongs to the thiolase-like superfamily. Chalcone/stilbene synthases family.</text>
</comment>
<dbReference type="OrthoDB" id="9786288at2"/>
<dbReference type="EMBL" id="CP019083">
    <property type="protein sequence ID" value="APW64274.1"/>
    <property type="molecule type" value="Genomic_DNA"/>
</dbReference>
<feature type="domain" description="Chalcone/stilbene synthase N-terminal" evidence="4">
    <location>
        <begin position="7"/>
        <end position="213"/>
    </location>
</feature>
<dbReference type="CDD" id="cd00831">
    <property type="entry name" value="CHS_like"/>
    <property type="match status" value="1"/>
</dbReference>
<protein>
    <submittedName>
        <fullName evidence="6">Alpha-pyrone synthesis polyketide synthase-like Pks18</fullName>
        <ecNumber evidence="6">2.3.1.-</ecNumber>
    </submittedName>
</protein>
<dbReference type="Pfam" id="PF00195">
    <property type="entry name" value="Chal_sti_synt_N"/>
    <property type="match status" value="1"/>
</dbReference>
<dbReference type="AlphaFoldDB" id="A0A1U7CZA9"/>
<name>A0A1U7CZA9_9BACT</name>
<organism evidence="6 7">
    <name type="scientific">Paludisphaera borealis</name>
    <dbReference type="NCBI Taxonomy" id="1387353"/>
    <lineage>
        <taxon>Bacteria</taxon>
        <taxon>Pseudomonadati</taxon>
        <taxon>Planctomycetota</taxon>
        <taxon>Planctomycetia</taxon>
        <taxon>Isosphaerales</taxon>
        <taxon>Isosphaeraceae</taxon>
        <taxon>Paludisphaera</taxon>
    </lineage>
</organism>
<dbReference type="SUPFAM" id="SSF53901">
    <property type="entry name" value="Thiolase-like"/>
    <property type="match status" value="1"/>
</dbReference>
<dbReference type="KEGG" id="pbor:BSF38_10061"/>
<accession>A0A1U7CZA9</accession>